<dbReference type="InterPro" id="IPR046700">
    <property type="entry name" value="DUF6570"/>
</dbReference>
<reference evidence="2" key="1">
    <citation type="journal article" date="2020" name="New Phytol.">
        <title>Comparative genomics reveals dynamic genome evolution in host specialist ectomycorrhizal fungi.</title>
        <authorList>
            <person name="Lofgren L.A."/>
            <person name="Nguyen N.H."/>
            <person name="Vilgalys R."/>
            <person name="Ruytinx J."/>
            <person name="Liao H.L."/>
            <person name="Branco S."/>
            <person name="Kuo A."/>
            <person name="LaButti K."/>
            <person name="Lipzen A."/>
            <person name="Andreopoulos W."/>
            <person name="Pangilinan J."/>
            <person name="Riley R."/>
            <person name="Hundley H."/>
            <person name="Na H."/>
            <person name="Barry K."/>
            <person name="Grigoriev I.V."/>
            <person name="Stajich J.E."/>
            <person name="Kennedy P.G."/>
        </authorList>
    </citation>
    <scope>NUCLEOTIDE SEQUENCE</scope>
    <source>
        <strain evidence="2">DOB743</strain>
    </source>
</reference>
<name>A0A9P6ZYI4_9AGAM</name>
<evidence type="ECO:0000313" key="3">
    <source>
        <dbReference type="Proteomes" id="UP000714275"/>
    </source>
</evidence>
<dbReference type="AlphaFoldDB" id="A0A9P6ZYI4"/>
<evidence type="ECO:0000313" key="2">
    <source>
        <dbReference type="EMBL" id="KAG1779164.1"/>
    </source>
</evidence>
<dbReference type="Proteomes" id="UP000714275">
    <property type="component" value="Unassembled WGS sequence"/>
</dbReference>
<gene>
    <name evidence="2" type="ORF">EV702DRAFT_966815</name>
</gene>
<sequence>MIARCHAKCLIIQLKEENQNLQLSTNQQGIKGHIIIYPQRPEGIAAILPPTVDEIVTPICVIFVGSSPPFRAWLQEKARPLIAQREKVRAALIWLKKHNRLYKDTTISHSILDSMEEETLMPFHVDHILPNDVRESLTSRYDADDVVQLEDSVDSASQSHSVESLSNFESVVVTDVDGHASANELRAAALRHIKNKGGEYVQIPHDPEPVNEFFQPESFLMIYPTLFPYGLGGFDDHLRSEPLSIKKHVKHFFNLADRRFQEHYSFLFTAFNILQRRKILLHMSLKVKRDTFPTVATNLAAVSPWAVHCVTEHVARGDIVSANNEDERSVLRLMKEVQVITLHVPGSSHARVNM</sequence>
<comment type="caution">
    <text evidence="2">The sequence shown here is derived from an EMBL/GenBank/DDBJ whole genome shotgun (WGS) entry which is preliminary data.</text>
</comment>
<protein>
    <recommendedName>
        <fullName evidence="1">DUF6570 domain-containing protein</fullName>
    </recommendedName>
</protein>
<dbReference type="OrthoDB" id="3235800at2759"/>
<dbReference type="EMBL" id="JABBWD010000013">
    <property type="protein sequence ID" value="KAG1779164.1"/>
    <property type="molecule type" value="Genomic_DNA"/>
</dbReference>
<accession>A0A9P6ZYI4</accession>
<organism evidence="2 3">
    <name type="scientific">Suillus placidus</name>
    <dbReference type="NCBI Taxonomy" id="48579"/>
    <lineage>
        <taxon>Eukaryota</taxon>
        <taxon>Fungi</taxon>
        <taxon>Dikarya</taxon>
        <taxon>Basidiomycota</taxon>
        <taxon>Agaricomycotina</taxon>
        <taxon>Agaricomycetes</taxon>
        <taxon>Agaricomycetidae</taxon>
        <taxon>Boletales</taxon>
        <taxon>Suillineae</taxon>
        <taxon>Suillaceae</taxon>
        <taxon>Suillus</taxon>
    </lineage>
</organism>
<evidence type="ECO:0000259" key="1">
    <source>
        <dbReference type="Pfam" id="PF20209"/>
    </source>
</evidence>
<feature type="domain" description="DUF6570" evidence="1">
    <location>
        <begin position="1"/>
        <end position="113"/>
    </location>
</feature>
<dbReference type="Pfam" id="PF20209">
    <property type="entry name" value="DUF6570"/>
    <property type="match status" value="1"/>
</dbReference>
<keyword evidence="3" id="KW-1185">Reference proteome</keyword>
<proteinExistence type="predicted"/>